<keyword evidence="2" id="KW-1185">Reference proteome</keyword>
<dbReference type="PANTHER" id="PTHR13228:SF3">
    <property type="entry name" value="CONSERVED OLIGOMERIC GOLGI COMPLEX SUBUNIT 5"/>
    <property type="match status" value="1"/>
</dbReference>
<dbReference type="EMBL" id="JAHQIW010007458">
    <property type="protein sequence ID" value="KAJ1374404.1"/>
    <property type="molecule type" value="Genomic_DNA"/>
</dbReference>
<organism evidence="1 2">
    <name type="scientific">Parelaphostrongylus tenuis</name>
    <name type="common">Meningeal worm</name>
    <dbReference type="NCBI Taxonomy" id="148309"/>
    <lineage>
        <taxon>Eukaryota</taxon>
        <taxon>Metazoa</taxon>
        <taxon>Ecdysozoa</taxon>
        <taxon>Nematoda</taxon>
        <taxon>Chromadorea</taxon>
        <taxon>Rhabditida</taxon>
        <taxon>Rhabditina</taxon>
        <taxon>Rhabditomorpha</taxon>
        <taxon>Strongyloidea</taxon>
        <taxon>Metastrongylidae</taxon>
        <taxon>Parelaphostrongylus</taxon>
    </lineage>
</organism>
<gene>
    <name evidence="1" type="ORF">KIN20_037088</name>
</gene>
<dbReference type="Proteomes" id="UP001196413">
    <property type="component" value="Unassembled WGS sequence"/>
</dbReference>
<proteinExistence type="predicted"/>
<comment type="caution">
    <text evidence="1">The sequence shown here is derived from an EMBL/GenBank/DDBJ whole genome shotgun (WGS) entry which is preliminary data.</text>
</comment>
<reference evidence="1" key="1">
    <citation type="submission" date="2021-06" db="EMBL/GenBank/DDBJ databases">
        <title>Parelaphostrongylus tenuis whole genome reference sequence.</title>
        <authorList>
            <person name="Garwood T.J."/>
            <person name="Larsen P.A."/>
            <person name="Fountain-Jones N.M."/>
            <person name="Garbe J.R."/>
            <person name="Macchietto M.G."/>
            <person name="Kania S.A."/>
            <person name="Gerhold R.W."/>
            <person name="Richards J.E."/>
            <person name="Wolf T.M."/>
        </authorList>
    </citation>
    <scope>NUCLEOTIDE SEQUENCE</scope>
    <source>
        <strain evidence="1">MNPRO001-30</strain>
        <tissue evidence="1">Meninges</tissue>
    </source>
</reference>
<evidence type="ECO:0000313" key="1">
    <source>
        <dbReference type="EMBL" id="KAJ1374404.1"/>
    </source>
</evidence>
<dbReference type="GO" id="GO:0006891">
    <property type="term" value="P:intra-Golgi vesicle-mediated transport"/>
    <property type="evidence" value="ECO:0007669"/>
    <property type="project" value="InterPro"/>
</dbReference>
<evidence type="ECO:0000313" key="2">
    <source>
        <dbReference type="Proteomes" id="UP001196413"/>
    </source>
</evidence>
<sequence length="510" mass="58375">MVGRAEDDLEDYVWGRSAEQAYLERVIHSDEFTSANILRRVSEIDESLNRQLRKGVEENLSRLLEQTTALEVLDRTQSSVHSEMNDVYDTCDKFAKTLDSLLCDYRKLTLSLEQIIQEKNLTADALRCEDLLDSLEKRQEIVKRSEIISEIKGVVADNPDLLSVTWLRDTLKTTLKTVEKEVQRSAADDMRRGLSSLNASLIASATRALSNLGVLEAELEVHLSSSAAEIDKKLLELSSNPDNSVRLIQQCVRHIQSQIEQFSLLGNKHLTKFIEGLVRTIRARIPLDAPFALKFVQQMSGMLNGSPECVRPLFDALRPLKTSVLSQSLAKLHRVVEQYDLTTQSNIFVDMLVSTVEEEVRRFEWDSELRDETQRNVHKCLSMVAKRLESEIKLDPENLLFGDRLRNDQLKNYKLLEIANNLVTKWPVQAKPLSSFELECVSTIMDSIRGSIFAIIGSMHREMVPEKAISPYMQVFLHNFMLQVLHLSFCLRYFYHLSIFRAEVINVETN</sequence>
<accession>A0AAD5WKX0</accession>
<dbReference type="GO" id="GO:0017119">
    <property type="term" value="C:Golgi transport complex"/>
    <property type="evidence" value="ECO:0007669"/>
    <property type="project" value="InterPro"/>
</dbReference>
<dbReference type="PANTHER" id="PTHR13228">
    <property type="entry name" value="CONSERVED OLIGOMERIC GOLGI COMPLEX COMPONENT 5"/>
    <property type="match status" value="1"/>
</dbReference>
<dbReference type="AlphaFoldDB" id="A0AAD5WKX0"/>
<protein>
    <submittedName>
        <fullName evidence="1">Uncharacterized protein</fullName>
    </submittedName>
</protein>
<dbReference type="InterPro" id="IPR019465">
    <property type="entry name" value="Cog5"/>
</dbReference>
<name>A0AAD5WKX0_PARTN</name>